<keyword evidence="1" id="KW-0732">Signal</keyword>
<dbReference type="Proteomes" id="UP000008792">
    <property type="component" value="Unassembled WGS sequence"/>
</dbReference>
<reference evidence="2 4" key="1">
    <citation type="journal article" date="2007" name="Nature">
        <title>Evolution of genes and genomes on the Drosophila phylogeny.</title>
        <authorList>
            <consortium name="Drosophila 12 Genomes Consortium"/>
            <person name="Clark A.G."/>
            <person name="Eisen M.B."/>
            <person name="Smith D.R."/>
            <person name="Bergman C.M."/>
            <person name="Oliver B."/>
            <person name="Markow T.A."/>
            <person name="Kaufman T.C."/>
            <person name="Kellis M."/>
            <person name="Gelbart W."/>
            <person name="Iyer V.N."/>
            <person name="Pollard D.A."/>
            <person name="Sackton T.B."/>
            <person name="Larracuente A.M."/>
            <person name="Singh N.D."/>
            <person name="Abad J.P."/>
            <person name="Abt D.N."/>
            <person name="Adryan B."/>
            <person name="Aguade M."/>
            <person name="Akashi H."/>
            <person name="Anderson W.W."/>
            <person name="Aquadro C.F."/>
            <person name="Ardell D.H."/>
            <person name="Arguello R."/>
            <person name="Artieri C.G."/>
            <person name="Barbash D.A."/>
            <person name="Barker D."/>
            <person name="Barsanti P."/>
            <person name="Batterham P."/>
            <person name="Batzoglou S."/>
            <person name="Begun D."/>
            <person name="Bhutkar A."/>
            <person name="Blanco E."/>
            <person name="Bosak S.A."/>
            <person name="Bradley R.K."/>
            <person name="Brand A.D."/>
            <person name="Brent M.R."/>
            <person name="Brooks A.N."/>
            <person name="Brown R.H."/>
            <person name="Butlin R.K."/>
            <person name="Caggese C."/>
            <person name="Calvi B.R."/>
            <person name="Bernardo de Carvalho A."/>
            <person name="Caspi A."/>
            <person name="Castrezana S."/>
            <person name="Celniker S.E."/>
            <person name="Chang J.L."/>
            <person name="Chapple C."/>
            <person name="Chatterji S."/>
            <person name="Chinwalla A."/>
            <person name="Civetta A."/>
            <person name="Clifton S.W."/>
            <person name="Comeron J.M."/>
            <person name="Costello J.C."/>
            <person name="Coyne J.A."/>
            <person name="Daub J."/>
            <person name="David R.G."/>
            <person name="Delcher A.L."/>
            <person name="Delehaunty K."/>
            <person name="Do C.B."/>
            <person name="Ebling H."/>
            <person name="Edwards K."/>
            <person name="Eickbush T."/>
            <person name="Evans J.D."/>
            <person name="Filipski A."/>
            <person name="Findeiss S."/>
            <person name="Freyhult E."/>
            <person name="Fulton L."/>
            <person name="Fulton R."/>
            <person name="Garcia A.C."/>
            <person name="Gardiner A."/>
            <person name="Garfield D.A."/>
            <person name="Garvin B.E."/>
            <person name="Gibson G."/>
            <person name="Gilbert D."/>
            <person name="Gnerre S."/>
            <person name="Godfrey J."/>
            <person name="Good R."/>
            <person name="Gotea V."/>
            <person name="Gravely B."/>
            <person name="Greenberg A.J."/>
            <person name="Griffiths-Jones S."/>
            <person name="Gross S."/>
            <person name="Guigo R."/>
            <person name="Gustafson E.A."/>
            <person name="Haerty W."/>
            <person name="Hahn M.W."/>
            <person name="Halligan D.L."/>
            <person name="Halpern A.L."/>
            <person name="Halter G.M."/>
            <person name="Han M.V."/>
            <person name="Heger A."/>
            <person name="Hillier L."/>
            <person name="Hinrichs A.S."/>
            <person name="Holmes I."/>
            <person name="Hoskins R.A."/>
            <person name="Hubisz M.J."/>
            <person name="Hultmark D."/>
            <person name="Huntley M.A."/>
            <person name="Jaffe D.B."/>
            <person name="Jagadeeshan S."/>
            <person name="Jeck W.R."/>
            <person name="Johnson J."/>
            <person name="Jones C.D."/>
            <person name="Jordan W.C."/>
            <person name="Karpen G.H."/>
            <person name="Kataoka E."/>
            <person name="Keightley P.D."/>
            <person name="Kheradpour P."/>
            <person name="Kirkness E.F."/>
            <person name="Koerich L.B."/>
            <person name="Kristiansen K."/>
            <person name="Kudrna D."/>
            <person name="Kulathinal R.J."/>
            <person name="Kumar S."/>
            <person name="Kwok R."/>
            <person name="Lander E."/>
            <person name="Langley C.H."/>
            <person name="Lapoint R."/>
            <person name="Lazzaro B.P."/>
            <person name="Lee S.J."/>
            <person name="Levesque L."/>
            <person name="Li R."/>
            <person name="Lin C.F."/>
            <person name="Lin M.F."/>
            <person name="Lindblad-Toh K."/>
            <person name="Llopart A."/>
            <person name="Long M."/>
            <person name="Low L."/>
            <person name="Lozovsky E."/>
            <person name="Lu J."/>
            <person name="Luo M."/>
            <person name="Machado C.A."/>
            <person name="Makalowski W."/>
            <person name="Marzo M."/>
            <person name="Matsuda M."/>
            <person name="Matzkin L."/>
            <person name="McAllister B."/>
            <person name="McBride C.S."/>
            <person name="McKernan B."/>
            <person name="McKernan K."/>
            <person name="Mendez-Lago M."/>
            <person name="Minx P."/>
            <person name="Mollenhauer M.U."/>
            <person name="Montooth K."/>
            <person name="Mount S.M."/>
            <person name="Mu X."/>
            <person name="Myers E."/>
            <person name="Negre B."/>
            <person name="Newfeld S."/>
            <person name="Nielsen R."/>
            <person name="Noor M.A."/>
            <person name="O'Grady P."/>
            <person name="Pachter L."/>
            <person name="Papaceit M."/>
            <person name="Parisi M.J."/>
            <person name="Parisi M."/>
            <person name="Parts L."/>
            <person name="Pedersen J.S."/>
            <person name="Pesole G."/>
            <person name="Phillippy A.M."/>
            <person name="Ponting C.P."/>
            <person name="Pop M."/>
            <person name="Porcelli D."/>
            <person name="Powell J.R."/>
            <person name="Prohaska S."/>
            <person name="Pruitt K."/>
            <person name="Puig M."/>
            <person name="Quesneville H."/>
            <person name="Ram K.R."/>
            <person name="Rand D."/>
            <person name="Rasmussen M.D."/>
            <person name="Reed L.K."/>
            <person name="Reenan R."/>
            <person name="Reily A."/>
            <person name="Remington K.A."/>
            <person name="Rieger T.T."/>
            <person name="Ritchie M.G."/>
            <person name="Robin C."/>
            <person name="Rogers Y.H."/>
            <person name="Rohde C."/>
            <person name="Rozas J."/>
            <person name="Rubenfield M.J."/>
            <person name="Ruiz A."/>
            <person name="Russo S."/>
            <person name="Salzberg S.L."/>
            <person name="Sanchez-Gracia A."/>
            <person name="Saranga D.J."/>
            <person name="Sato H."/>
            <person name="Schaeffer S.W."/>
            <person name="Schatz M.C."/>
            <person name="Schlenke T."/>
            <person name="Schwartz R."/>
            <person name="Segarra C."/>
            <person name="Singh R.S."/>
            <person name="Sirot L."/>
            <person name="Sirota M."/>
            <person name="Sisneros N.B."/>
            <person name="Smith C.D."/>
            <person name="Smith T.F."/>
            <person name="Spieth J."/>
            <person name="Stage D.E."/>
            <person name="Stark A."/>
            <person name="Stephan W."/>
            <person name="Strausberg R.L."/>
            <person name="Strempel S."/>
            <person name="Sturgill D."/>
            <person name="Sutton G."/>
            <person name="Sutton G.G."/>
            <person name="Tao W."/>
            <person name="Teichmann S."/>
            <person name="Tobari Y.N."/>
            <person name="Tomimura Y."/>
            <person name="Tsolas J.M."/>
            <person name="Valente V.L."/>
            <person name="Venter E."/>
            <person name="Venter J.C."/>
            <person name="Vicario S."/>
            <person name="Vieira F.G."/>
            <person name="Vilella A.J."/>
            <person name="Villasante A."/>
            <person name="Walenz B."/>
            <person name="Wang J."/>
            <person name="Wasserman M."/>
            <person name="Watts T."/>
            <person name="Wilson D."/>
            <person name="Wilson R.K."/>
            <person name="Wing R.A."/>
            <person name="Wolfner M.F."/>
            <person name="Wong A."/>
            <person name="Wong G.K."/>
            <person name="Wu C.I."/>
            <person name="Wu G."/>
            <person name="Yamamoto D."/>
            <person name="Yang H.P."/>
            <person name="Yang S.P."/>
            <person name="Yorke J.A."/>
            <person name="Yoshida K."/>
            <person name="Zdobnov E."/>
            <person name="Zhang P."/>
            <person name="Zhang Y."/>
            <person name="Zimin A.V."/>
            <person name="Baldwin J."/>
            <person name="Abdouelleil A."/>
            <person name="Abdulkadir J."/>
            <person name="Abebe A."/>
            <person name="Abera B."/>
            <person name="Abreu J."/>
            <person name="Acer S.C."/>
            <person name="Aftuck L."/>
            <person name="Alexander A."/>
            <person name="An P."/>
            <person name="Anderson E."/>
            <person name="Anderson S."/>
            <person name="Arachi H."/>
            <person name="Azer M."/>
            <person name="Bachantsang P."/>
            <person name="Barry A."/>
            <person name="Bayul T."/>
            <person name="Berlin A."/>
            <person name="Bessette D."/>
            <person name="Bloom T."/>
            <person name="Blye J."/>
            <person name="Boguslavskiy L."/>
            <person name="Bonnet C."/>
            <person name="Boukhgalter B."/>
            <person name="Bourzgui I."/>
            <person name="Brown A."/>
            <person name="Cahill P."/>
            <person name="Channer S."/>
            <person name="Cheshatsang Y."/>
            <person name="Chuda L."/>
            <person name="Citroen M."/>
            <person name="Collymore A."/>
            <person name="Cooke P."/>
            <person name="Costello M."/>
            <person name="D'Aco K."/>
            <person name="Daza R."/>
            <person name="De Haan G."/>
            <person name="DeGray S."/>
            <person name="DeMaso C."/>
            <person name="Dhargay N."/>
            <person name="Dooley K."/>
            <person name="Dooley E."/>
            <person name="Doricent M."/>
            <person name="Dorje P."/>
            <person name="Dorjee K."/>
            <person name="Dupes A."/>
            <person name="Elong R."/>
            <person name="Falk J."/>
            <person name="Farina A."/>
            <person name="Faro S."/>
            <person name="Ferguson D."/>
            <person name="Fisher S."/>
            <person name="Foley C.D."/>
            <person name="Franke A."/>
            <person name="Friedrich D."/>
            <person name="Gadbois L."/>
            <person name="Gearin G."/>
            <person name="Gearin C.R."/>
            <person name="Giannoukos G."/>
            <person name="Goode T."/>
            <person name="Graham J."/>
            <person name="Grandbois E."/>
            <person name="Grewal S."/>
            <person name="Gyaltsen K."/>
            <person name="Hafez N."/>
            <person name="Hagos B."/>
            <person name="Hall J."/>
            <person name="Henson C."/>
            <person name="Hollinger A."/>
            <person name="Honan T."/>
            <person name="Huard M.D."/>
            <person name="Hughes L."/>
            <person name="Hurhula B."/>
            <person name="Husby M.E."/>
            <person name="Kamat A."/>
            <person name="Kanga B."/>
            <person name="Kashin S."/>
            <person name="Khazanovich D."/>
            <person name="Kisner P."/>
            <person name="Lance K."/>
            <person name="Lara M."/>
            <person name="Lee W."/>
            <person name="Lennon N."/>
            <person name="Letendre F."/>
            <person name="LeVine R."/>
            <person name="Lipovsky A."/>
            <person name="Liu X."/>
            <person name="Liu J."/>
            <person name="Liu S."/>
            <person name="Lokyitsang T."/>
            <person name="Lokyitsang Y."/>
            <person name="Lubonja R."/>
            <person name="Lui A."/>
            <person name="MacDonald P."/>
            <person name="Magnisalis V."/>
            <person name="Maru K."/>
            <person name="Matthews C."/>
            <person name="McCusker W."/>
            <person name="McDonough S."/>
            <person name="Mehta T."/>
            <person name="Meldrim J."/>
            <person name="Meneus L."/>
            <person name="Mihai O."/>
            <person name="Mihalev A."/>
            <person name="Mihova T."/>
            <person name="Mittelman R."/>
            <person name="Mlenga V."/>
            <person name="Montmayeur A."/>
            <person name="Mulrain L."/>
            <person name="Navidi A."/>
            <person name="Naylor J."/>
            <person name="Negash T."/>
            <person name="Nguyen T."/>
            <person name="Nguyen N."/>
            <person name="Nicol R."/>
            <person name="Norbu C."/>
            <person name="Norbu N."/>
            <person name="Novod N."/>
            <person name="O'Neill B."/>
            <person name="Osman S."/>
            <person name="Markiewicz E."/>
            <person name="Oyono O.L."/>
            <person name="Patti C."/>
            <person name="Phunkhang P."/>
            <person name="Pierre F."/>
            <person name="Priest M."/>
            <person name="Raghuraman S."/>
            <person name="Rege F."/>
            <person name="Reyes R."/>
            <person name="Rise C."/>
            <person name="Rogov P."/>
            <person name="Ross K."/>
            <person name="Ryan E."/>
            <person name="Settipalli S."/>
            <person name="Shea T."/>
            <person name="Sherpa N."/>
            <person name="Shi L."/>
            <person name="Shih D."/>
            <person name="Sparrow T."/>
            <person name="Spaulding J."/>
            <person name="Stalker J."/>
            <person name="Stange-Thomann N."/>
            <person name="Stavropoulos S."/>
            <person name="Stone C."/>
            <person name="Strader C."/>
            <person name="Tesfaye S."/>
            <person name="Thomson T."/>
            <person name="Thoulutsang Y."/>
            <person name="Thoulutsang D."/>
            <person name="Topham K."/>
            <person name="Topping I."/>
            <person name="Tsamla T."/>
            <person name="Vassiliev H."/>
            <person name="Vo A."/>
            <person name="Wangchuk T."/>
            <person name="Wangdi T."/>
            <person name="Weiand M."/>
            <person name="Wilkinson J."/>
            <person name="Wilson A."/>
            <person name="Yadav S."/>
            <person name="Young G."/>
            <person name="Yu Q."/>
            <person name="Zembek L."/>
            <person name="Zhong D."/>
            <person name="Zimmer A."/>
            <person name="Zwirko Z."/>
            <person name="Jaffe D.B."/>
            <person name="Alvarez P."/>
            <person name="Brockman W."/>
            <person name="Butler J."/>
            <person name="Chin C."/>
            <person name="Gnerre S."/>
            <person name="Grabherr M."/>
            <person name="Kleber M."/>
            <person name="Mauceli E."/>
            <person name="MacCallum I."/>
        </authorList>
    </citation>
    <scope>NUCLEOTIDE SEQUENCE [LARGE SCALE GENOMIC DNA]</scope>
    <source>
        <strain evidence="2">TSC#15010-1051.87</strain>
        <strain evidence="4">Tucson 15010-1051.87</strain>
    </source>
</reference>
<dbReference type="PANTHER" id="PTHR20993:SF0">
    <property type="entry name" value="GH07914P"/>
    <property type="match status" value="1"/>
</dbReference>
<name>B4M8M3_DROVI</name>
<proteinExistence type="predicted"/>
<dbReference type="OrthoDB" id="6370791at2759"/>
<dbReference type="AlphaFoldDB" id="B4M8M3"/>
<feature type="signal peptide" evidence="1">
    <location>
        <begin position="1"/>
        <end position="18"/>
    </location>
</feature>
<evidence type="ECO:0000313" key="3">
    <source>
        <dbReference type="EMBL" id="KRF77814.1"/>
    </source>
</evidence>
<organism evidence="2 4">
    <name type="scientific">Drosophila virilis</name>
    <name type="common">Fruit fly</name>
    <dbReference type="NCBI Taxonomy" id="7244"/>
    <lineage>
        <taxon>Eukaryota</taxon>
        <taxon>Metazoa</taxon>
        <taxon>Ecdysozoa</taxon>
        <taxon>Arthropoda</taxon>
        <taxon>Hexapoda</taxon>
        <taxon>Insecta</taxon>
        <taxon>Pterygota</taxon>
        <taxon>Neoptera</taxon>
        <taxon>Endopterygota</taxon>
        <taxon>Diptera</taxon>
        <taxon>Brachycera</taxon>
        <taxon>Muscomorpha</taxon>
        <taxon>Ephydroidea</taxon>
        <taxon>Drosophilidae</taxon>
        <taxon>Drosophila</taxon>
    </lineage>
</organism>
<dbReference type="PROSITE" id="PS51257">
    <property type="entry name" value="PROKAR_LIPOPROTEIN"/>
    <property type="match status" value="1"/>
</dbReference>
<dbReference type="Pfam" id="PF06585">
    <property type="entry name" value="JHBP"/>
    <property type="match status" value="1"/>
</dbReference>
<dbReference type="EMBL" id="CH940654">
    <property type="protein sequence ID" value="EDW57549.1"/>
    <property type="molecule type" value="Genomic_DNA"/>
</dbReference>
<sequence length="247" mass="26980">MKYFSLVAIILALAACQGAEVSEPLAAQSRSVSSIIVDTLESCKLHMVEGWPQYGIPPLAPLEIPHKRFNFGTGELHATGALDGLVVRGLNEFDIRVMSANLLLSNIKFEFHFASLNLTTQYEAEVDAGYQMARNGGAFLALEDLNISGQIKYSTGVVGSSNNVRIKEIQLNLVAGNVVSNIENLSKYRILNRKLNDVVEEFISLTINENTDFFADWVDSTVTPICNDLIGDRSIKDILDLIGGGSK</sequence>
<dbReference type="HOGENOM" id="CLU_084586_0_0_1"/>
<dbReference type="InterPro" id="IPR010562">
    <property type="entry name" value="Haemolymph_juvenile_hormone-bd"/>
</dbReference>
<dbReference type="eggNOG" id="ENOG502SB1B">
    <property type="taxonomic scope" value="Eukaryota"/>
</dbReference>
<dbReference type="PANTHER" id="PTHR20993">
    <property type="entry name" value="GH07914P"/>
    <property type="match status" value="1"/>
</dbReference>
<dbReference type="Gene3D" id="3.15.10.30">
    <property type="entry name" value="Haemolymph juvenile hormone binding protein"/>
    <property type="match status" value="1"/>
</dbReference>
<dbReference type="KEGG" id="dvi:6633968"/>
<protein>
    <submittedName>
        <fullName evidence="2">Uncharacterized protein, isoform A</fullName>
    </submittedName>
    <submittedName>
        <fullName evidence="3">Uncharacterized protein, isoform B</fullName>
    </submittedName>
</protein>
<reference evidence="2" key="3">
    <citation type="submission" date="2008-06" db="EMBL/GenBank/DDBJ databases">
        <authorList>
            <consortium name="FlyBase"/>
        </authorList>
    </citation>
    <scope>NUCLEOTIDE SEQUENCE</scope>
    <source>
        <strain evidence="2">TSC#15010-1051.87</strain>
    </source>
</reference>
<evidence type="ECO:0000256" key="1">
    <source>
        <dbReference type="SAM" id="SignalP"/>
    </source>
</evidence>
<feature type="chain" id="PRO_5014298925" evidence="1">
    <location>
        <begin position="19"/>
        <end position="247"/>
    </location>
</feature>
<keyword evidence="4" id="KW-1185">Reference proteome</keyword>
<dbReference type="EMBL" id="CH940654">
    <property type="protein sequence ID" value="KRF77814.1"/>
    <property type="molecule type" value="Genomic_DNA"/>
</dbReference>
<reference evidence="2" key="2">
    <citation type="journal article" date="2008" name="Bioinformatics">
        <title>Assembly reconciliation.</title>
        <authorList>
            <person name="Zimin A.V."/>
            <person name="Smith D.R."/>
            <person name="Sutton G."/>
            <person name="Yorke J.A."/>
        </authorList>
    </citation>
    <scope>NUCLEOTIDE SEQUENCE</scope>
    <source>
        <strain evidence="2">TSC#15010-1051.87</strain>
    </source>
</reference>
<gene>
    <name evidence="2" type="primary">Dvir\GJ18083</name>
    <name evidence="2" type="ORF">Dvir_GJ18083</name>
</gene>
<accession>B4M8M3</accession>
<dbReference type="STRING" id="7244.B4M8M3"/>
<dbReference type="InParanoid" id="B4M8M3"/>
<evidence type="ECO:0000313" key="2">
    <source>
        <dbReference type="EMBL" id="EDW57549.1"/>
    </source>
</evidence>
<dbReference type="InterPro" id="IPR038606">
    <property type="entry name" value="To_sf"/>
</dbReference>
<dbReference type="OMA" id="KFEFHFA"/>
<dbReference type="SMART" id="SM00700">
    <property type="entry name" value="JHBP"/>
    <property type="match status" value="1"/>
</dbReference>
<evidence type="ECO:0000313" key="4">
    <source>
        <dbReference type="Proteomes" id="UP000008792"/>
    </source>
</evidence>